<proteinExistence type="predicted"/>
<dbReference type="Gramene" id="MELO3C034346.2.1">
    <property type="protein sequence ID" value="MELO3C034346.2.1"/>
    <property type="gene ID" value="MELO3C034346.2"/>
</dbReference>
<reference evidence="1" key="1">
    <citation type="submission" date="2023-03" db="UniProtKB">
        <authorList>
            <consortium name="EnsemblPlants"/>
        </authorList>
    </citation>
    <scope>IDENTIFICATION</scope>
</reference>
<protein>
    <submittedName>
        <fullName evidence="1">Uncharacterized protein</fullName>
    </submittedName>
</protein>
<dbReference type="AlphaFoldDB" id="A0A9I9EIU2"/>
<name>A0A9I9EIU2_CUCME</name>
<accession>A0A9I9EIU2</accession>
<organism evidence="1">
    <name type="scientific">Cucumis melo</name>
    <name type="common">Muskmelon</name>
    <dbReference type="NCBI Taxonomy" id="3656"/>
    <lineage>
        <taxon>Eukaryota</taxon>
        <taxon>Viridiplantae</taxon>
        <taxon>Streptophyta</taxon>
        <taxon>Embryophyta</taxon>
        <taxon>Tracheophyta</taxon>
        <taxon>Spermatophyta</taxon>
        <taxon>Magnoliopsida</taxon>
        <taxon>eudicotyledons</taxon>
        <taxon>Gunneridae</taxon>
        <taxon>Pentapetalae</taxon>
        <taxon>rosids</taxon>
        <taxon>fabids</taxon>
        <taxon>Cucurbitales</taxon>
        <taxon>Cucurbitaceae</taxon>
        <taxon>Benincaseae</taxon>
        <taxon>Cucumis</taxon>
    </lineage>
</organism>
<evidence type="ECO:0000313" key="1">
    <source>
        <dbReference type="EnsemblPlants" id="MELO3C034346.2.1"/>
    </source>
</evidence>
<dbReference type="EnsemblPlants" id="MELO3C034346.2.1">
    <property type="protein sequence ID" value="MELO3C034346.2.1"/>
    <property type="gene ID" value="MELO3C034346.2"/>
</dbReference>
<sequence length="186" mass="21300">MLLILQSCDQETITESIFQLDFVINLFMFERRSFDHILQTPFQGWLMAITSSHYVMLYERSAIIALLSGFVGVSIEAIIKKDPSMNGVLSRLLIYYDSHDPKSCPQVLNNWTLRVISIISRSYLRLTLWKSSLFSQLSLVEKYGESIYFSGGIVVSIVLKYADNIVKVLQESIGAVKPYLRQFIDV</sequence>